<comment type="caution">
    <text evidence="11">The sequence shown here is derived from an EMBL/GenBank/DDBJ whole genome shotgun (WGS) entry which is preliminary data.</text>
</comment>
<reference evidence="11 12" key="1">
    <citation type="submission" date="2018-10" db="EMBL/GenBank/DDBJ databases">
        <title>Isolation, diversity and antifungal activity of actinobacteria from wheat.</title>
        <authorList>
            <person name="Han C."/>
        </authorList>
    </citation>
    <scope>NUCLEOTIDE SEQUENCE [LARGE SCALE GENOMIC DNA]</scope>
    <source>
        <strain evidence="11 12">NEAU-YY56</strain>
    </source>
</reference>
<feature type="site" description="Contributes to redox potential value" evidence="8">
    <location>
        <position position="32"/>
    </location>
</feature>
<feature type="active site" description="Nucleophile" evidence="8">
    <location>
        <position position="33"/>
    </location>
</feature>
<dbReference type="GO" id="GO:0005737">
    <property type="term" value="C:cytoplasm"/>
    <property type="evidence" value="ECO:0007669"/>
    <property type="project" value="TreeGrafter"/>
</dbReference>
<evidence type="ECO:0000256" key="5">
    <source>
        <dbReference type="ARBA" id="ARBA00023284"/>
    </source>
</evidence>
<organism evidence="11 12">
    <name type="scientific">Cellulomonas triticagri</name>
    <dbReference type="NCBI Taxonomy" id="2483352"/>
    <lineage>
        <taxon>Bacteria</taxon>
        <taxon>Bacillati</taxon>
        <taxon>Actinomycetota</taxon>
        <taxon>Actinomycetes</taxon>
        <taxon>Micrococcales</taxon>
        <taxon>Cellulomonadaceae</taxon>
        <taxon>Cellulomonas</taxon>
    </lineage>
</organism>
<evidence type="ECO:0000256" key="7">
    <source>
        <dbReference type="PIRNR" id="PIRNR000077"/>
    </source>
</evidence>
<evidence type="ECO:0000256" key="4">
    <source>
        <dbReference type="ARBA" id="ARBA00023157"/>
    </source>
</evidence>
<dbReference type="PANTHER" id="PTHR45663:SF11">
    <property type="entry name" value="GEO12009P1"/>
    <property type="match status" value="1"/>
</dbReference>
<dbReference type="InterPro" id="IPR013766">
    <property type="entry name" value="Thioredoxin_domain"/>
</dbReference>
<evidence type="ECO:0000256" key="1">
    <source>
        <dbReference type="ARBA" id="ARBA00008987"/>
    </source>
</evidence>
<dbReference type="NCBIfam" id="TIGR01068">
    <property type="entry name" value="thioredoxin"/>
    <property type="match status" value="1"/>
</dbReference>
<accession>A0A3M2JUM3</accession>
<keyword evidence="12" id="KW-1185">Reference proteome</keyword>
<feature type="active site" description="Nucleophile" evidence="8">
    <location>
        <position position="30"/>
    </location>
</feature>
<dbReference type="Pfam" id="PF00085">
    <property type="entry name" value="Thioredoxin"/>
    <property type="match status" value="1"/>
</dbReference>
<evidence type="ECO:0000259" key="10">
    <source>
        <dbReference type="PROSITE" id="PS51352"/>
    </source>
</evidence>
<feature type="disulfide bond" description="Redox-active" evidence="9">
    <location>
        <begin position="30"/>
        <end position="33"/>
    </location>
</feature>
<dbReference type="InterPro" id="IPR036249">
    <property type="entry name" value="Thioredoxin-like_sf"/>
</dbReference>
<dbReference type="Proteomes" id="UP000269289">
    <property type="component" value="Unassembled WGS sequence"/>
</dbReference>
<sequence>MATAVTAADFEAQVLRSEVPVVVDFWADWCVPCRMVAPVLDELAVTYTGRLRFVAVDTEAERDLTDRYGIVSIPTLYVFHQGELVRALPGAREKRAYADELDAALAEIATWS</sequence>
<dbReference type="PRINTS" id="PR00421">
    <property type="entry name" value="THIOREDOXIN"/>
</dbReference>
<dbReference type="OrthoDB" id="9790390at2"/>
<dbReference type="InterPro" id="IPR017937">
    <property type="entry name" value="Thioredoxin_CS"/>
</dbReference>
<dbReference type="PROSITE" id="PS51354">
    <property type="entry name" value="GLUTAREDOXIN_2"/>
    <property type="match status" value="1"/>
</dbReference>
<dbReference type="FunFam" id="3.40.30.10:FF:000001">
    <property type="entry name" value="Thioredoxin"/>
    <property type="match status" value="1"/>
</dbReference>
<evidence type="ECO:0000256" key="3">
    <source>
        <dbReference type="ARBA" id="ARBA00022982"/>
    </source>
</evidence>
<dbReference type="PROSITE" id="PS51352">
    <property type="entry name" value="THIOREDOXIN_2"/>
    <property type="match status" value="1"/>
</dbReference>
<evidence type="ECO:0000256" key="2">
    <source>
        <dbReference type="ARBA" id="ARBA00022448"/>
    </source>
</evidence>
<dbReference type="SUPFAM" id="SSF52833">
    <property type="entry name" value="Thioredoxin-like"/>
    <property type="match status" value="1"/>
</dbReference>
<keyword evidence="5 9" id="KW-0676">Redox-active center</keyword>
<evidence type="ECO:0000256" key="9">
    <source>
        <dbReference type="PIRSR" id="PIRSR000077-4"/>
    </source>
</evidence>
<evidence type="ECO:0000256" key="8">
    <source>
        <dbReference type="PIRSR" id="PIRSR000077-1"/>
    </source>
</evidence>
<feature type="site" description="Contributes to redox potential value" evidence="8">
    <location>
        <position position="31"/>
    </location>
</feature>
<keyword evidence="3" id="KW-0249">Electron transport</keyword>
<keyword evidence="2" id="KW-0813">Transport</keyword>
<dbReference type="PROSITE" id="PS00194">
    <property type="entry name" value="THIOREDOXIN_1"/>
    <property type="match status" value="1"/>
</dbReference>
<gene>
    <name evidence="11" type="primary">trxA</name>
    <name evidence="11" type="ORF">EBM89_00475</name>
</gene>
<dbReference type="EMBL" id="RFFI01000001">
    <property type="protein sequence ID" value="RMI14475.1"/>
    <property type="molecule type" value="Genomic_DNA"/>
</dbReference>
<keyword evidence="4 9" id="KW-1015">Disulfide bond</keyword>
<comment type="similarity">
    <text evidence="1 7">Belongs to the thioredoxin family.</text>
</comment>
<dbReference type="GO" id="GO:0015035">
    <property type="term" value="F:protein-disulfide reductase activity"/>
    <property type="evidence" value="ECO:0007669"/>
    <property type="project" value="UniProtKB-UniRule"/>
</dbReference>
<protein>
    <recommendedName>
        <fullName evidence="6 7">Thioredoxin</fullName>
    </recommendedName>
</protein>
<dbReference type="CDD" id="cd02947">
    <property type="entry name" value="TRX_family"/>
    <property type="match status" value="1"/>
</dbReference>
<dbReference type="PANTHER" id="PTHR45663">
    <property type="entry name" value="GEO12009P1"/>
    <property type="match status" value="1"/>
</dbReference>
<name>A0A3M2JUM3_9CELL</name>
<dbReference type="InterPro" id="IPR005746">
    <property type="entry name" value="Thioredoxin"/>
</dbReference>
<evidence type="ECO:0000313" key="11">
    <source>
        <dbReference type="EMBL" id="RMI14475.1"/>
    </source>
</evidence>
<proteinExistence type="inferred from homology"/>
<dbReference type="RefSeq" id="WP_122147490.1">
    <property type="nucleotide sequence ID" value="NZ_RFFI01000001.1"/>
</dbReference>
<evidence type="ECO:0000313" key="12">
    <source>
        <dbReference type="Proteomes" id="UP000269289"/>
    </source>
</evidence>
<feature type="domain" description="Thioredoxin" evidence="10">
    <location>
        <begin position="1"/>
        <end position="106"/>
    </location>
</feature>
<dbReference type="Gene3D" id="3.40.30.10">
    <property type="entry name" value="Glutaredoxin"/>
    <property type="match status" value="1"/>
</dbReference>
<dbReference type="PIRSF" id="PIRSF000077">
    <property type="entry name" value="Thioredoxin"/>
    <property type="match status" value="1"/>
</dbReference>
<feature type="site" description="Deprotonates C-terminal active site Cys" evidence="8">
    <location>
        <position position="24"/>
    </location>
</feature>
<dbReference type="AlphaFoldDB" id="A0A3M2JUM3"/>
<evidence type="ECO:0000256" key="6">
    <source>
        <dbReference type="NCBIfam" id="TIGR01068"/>
    </source>
</evidence>